<reference evidence="2" key="1">
    <citation type="submission" date="2022-11" db="UniProtKB">
        <authorList>
            <consortium name="WormBaseParasite"/>
        </authorList>
    </citation>
    <scope>IDENTIFICATION</scope>
</reference>
<name>A0A915HXX0_ROMCU</name>
<accession>A0A915HXX0</accession>
<dbReference type="AlphaFoldDB" id="A0A915HXX0"/>
<dbReference type="Proteomes" id="UP000887565">
    <property type="component" value="Unplaced"/>
</dbReference>
<organism evidence="1 2">
    <name type="scientific">Romanomermis culicivorax</name>
    <name type="common">Nematode worm</name>
    <dbReference type="NCBI Taxonomy" id="13658"/>
    <lineage>
        <taxon>Eukaryota</taxon>
        <taxon>Metazoa</taxon>
        <taxon>Ecdysozoa</taxon>
        <taxon>Nematoda</taxon>
        <taxon>Enoplea</taxon>
        <taxon>Dorylaimia</taxon>
        <taxon>Mermithida</taxon>
        <taxon>Mermithoidea</taxon>
        <taxon>Mermithidae</taxon>
        <taxon>Romanomermis</taxon>
    </lineage>
</organism>
<sequence>MQRFHGMVCPIWEIFWRISTSKRRRSEQIADLHPLHLNGGKIKRRTFKPAKKILELGKTTEKFE</sequence>
<proteinExistence type="predicted"/>
<keyword evidence="1" id="KW-1185">Reference proteome</keyword>
<evidence type="ECO:0000313" key="1">
    <source>
        <dbReference type="Proteomes" id="UP000887565"/>
    </source>
</evidence>
<dbReference type="WBParaSite" id="nRc.2.0.1.t06136-RA">
    <property type="protein sequence ID" value="nRc.2.0.1.t06136-RA"/>
    <property type="gene ID" value="nRc.2.0.1.g06136"/>
</dbReference>
<protein>
    <submittedName>
        <fullName evidence="2">Uncharacterized protein</fullName>
    </submittedName>
</protein>
<evidence type="ECO:0000313" key="2">
    <source>
        <dbReference type="WBParaSite" id="nRc.2.0.1.t06136-RA"/>
    </source>
</evidence>